<dbReference type="SUPFAM" id="SSF54160">
    <property type="entry name" value="Chromo domain-like"/>
    <property type="match status" value="1"/>
</dbReference>
<protein>
    <recommendedName>
        <fullName evidence="4">Chromo domain-containing protein</fullName>
    </recommendedName>
</protein>
<dbReference type="OrthoDB" id="2020429at2759"/>
<dbReference type="InterPro" id="IPR016197">
    <property type="entry name" value="Chromo-like_dom_sf"/>
</dbReference>
<comment type="caution">
    <text evidence="2">The sequence shown here is derived from an EMBL/GenBank/DDBJ whole genome shotgun (WGS) entry which is preliminary data.</text>
</comment>
<evidence type="ECO:0008006" key="4">
    <source>
        <dbReference type="Google" id="ProtNLM"/>
    </source>
</evidence>
<evidence type="ECO:0000313" key="2">
    <source>
        <dbReference type="EMBL" id="CAA0815810.1"/>
    </source>
</evidence>
<feature type="non-terminal residue" evidence="2">
    <location>
        <position position="138"/>
    </location>
</feature>
<dbReference type="Proteomes" id="UP001153555">
    <property type="component" value="Unassembled WGS sequence"/>
</dbReference>
<feature type="region of interest" description="Disordered" evidence="1">
    <location>
        <begin position="93"/>
        <end position="113"/>
    </location>
</feature>
<dbReference type="AlphaFoldDB" id="A0A9N7MNE1"/>
<dbReference type="EMBL" id="CACSLK010013368">
    <property type="protein sequence ID" value="CAA0815810.1"/>
    <property type="molecule type" value="Genomic_DNA"/>
</dbReference>
<evidence type="ECO:0000313" key="3">
    <source>
        <dbReference type="Proteomes" id="UP001153555"/>
    </source>
</evidence>
<feature type="non-terminal residue" evidence="2">
    <location>
        <position position="1"/>
    </location>
</feature>
<evidence type="ECO:0000256" key="1">
    <source>
        <dbReference type="SAM" id="MobiDB-lite"/>
    </source>
</evidence>
<gene>
    <name evidence="2" type="ORF">SHERM_15702</name>
</gene>
<accession>A0A9N7MNE1</accession>
<proteinExistence type="predicted"/>
<keyword evidence="3" id="KW-1185">Reference proteome</keyword>
<reference evidence="2" key="1">
    <citation type="submission" date="2019-12" db="EMBL/GenBank/DDBJ databases">
        <authorList>
            <person name="Scholes J."/>
        </authorList>
    </citation>
    <scope>NUCLEOTIDE SEQUENCE</scope>
</reference>
<sequence length="138" mass="15708">PSRAIEYRQVKKAGKYFWEVLVEWEDLPSEDATWQSWDAMRELFPNFLLENKEALEGDGNDADTARRLKNAASRAWHARRRLSRRASEVRYADRRARTGDDTRDTIGDGRGFERAGDEVHAHTYLGARGIGNADAGQG</sequence>
<name>A0A9N7MNE1_STRHE</name>
<organism evidence="2 3">
    <name type="scientific">Striga hermonthica</name>
    <name type="common">Purple witchweed</name>
    <name type="synonym">Buchnera hermonthica</name>
    <dbReference type="NCBI Taxonomy" id="68872"/>
    <lineage>
        <taxon>Eukaryota</taxon>
        <taxon>Viridiplantae</taxon>
        <taxon>Streptophyta</taxon>
        <taxon>Embryophyta</taxon>
        <taxon>Tracheophyta</taxon>
        <taxon>Spermatophyta</taxon>
        <taxon>Magnoliopsida</taxon>
        <taxon>eudicotyledons</taxon>
        <taxon>Gunneridae</taxon>
        <taxon>Pentapetalae</taxon>
        <taxon>asterids</taxon>
        <taxon>lamiids</taxon>
        <taxon>Lamiales</taxon>
        <taxon>Orobanchaceae</taxon>
        <taxon>Buchnereae</taxon>
        <taxon>Striga</taxon>
    </lineage>
</organism>